<accession>A0A9Q3FFK8</accession>
<dbReference type="EMBL" id="AVOT02042640">
    <property type="protein sequence ID" value="MBW0538054.1"/>
    <property type="molecule type" value="Genomic_DNA"/>
</dbReference>
<dbReference type="OrthoDB" id="7691805at2759"/>
<comment type="caution">
    <text evidence="1">The sequence shown here is derived from an EMBL/GenBank/DDBJ whole genome shotgun (WGS) entry which is preliminary data.</text>
</comment>
<evidence type="ECO:0000313" key="1">
    <source>
        <dbReference type="EMBL" id="MBW0538054.1"/>
    </source>
</evidence>
<keyword evidence="2" id="KW-1185">Reference proteome</keyword>
<reference evidence="1" key="1">
    <citation type="submission" date="2021-03" db="EMBL/GenBank/DDBJ databases">
        <title>Draft genome sequence of rust myrtle Austropuccinia psidii MF-1, a brazilian biotype.</title>
        <authorList>
            <person name="Quecine M.C."/>
            <person name="Pachon D.M.R."/>
            <person name="Bonatelli M.L."/>
            <person name="Correr F.H."/>
            <person name="Franceschini L.M."/>
            <person name="Leite T.F."/>
            <person name="Margarido G.R.A."/>
            <person name="Almeida C.A."/>
            <person name="Ferrarezi J.A."/>
            <person name="Labate C.A."/>
        </authorList>
    </citation>
    <scope>NUCLEOTIDE SEQUENCE</scope>
    <source>
        <strain evidence="1">MF-1</strain>
    </source>
</reference>
<dbReference type="Proteomes" id="UP000765509">
    <property type="component" value="Unassembled WGS sequence"/>
</dbReference>
<organism evidence="1 2">
    <name type="scientific">Austropuccinia psidii MF-1</name>
    <dbReference type="NCBI Taxonomy" id="1389203"/>
    <lineage>
        <taxon>Eukaryota</taxon>
        <taxon>Fungi</taxon>
        <taxon>Dikarya</taxon>
        <taxon>Basidiomycota</taxon>
        <taxon>Pucciniomycotina</taxon>
        <taxon>Pucciniomycetes</taxon>
        <taxon>Pucciniales</taxon>
        <taxon>Sphaerophragmiaceae</taxon>
        <taxon>Austropuccinia</taxon>
    </lineage>
</organism>
<dbReference type="AlphaFoldDB" id="A0A9Q3FFK8"/>
<gene>
    <name evidence="1" type="ORF">O181_077769</name>
</gene>
<evidence type="ECO:0000313" key="2">
    <source>
        <dbReference type="Proteomes" id="UP000765509"/>
    </source>
</evidence>
<name>A0A9Q3FFK8_9BASI</name>
<protein>
    <submittedName>
        <fullName evidence="1">Uncharacterized protein</fullName>
    </submittedName>
</protein>
<proteinExistence type="predicted"/>
<sequence>MTNKLLEAKDSSNIPVLNGLNHSEWYRRIKIFLQSKELLDVCINQVDNDANTTFKKKWTKASSDAIILISSKLDPTIFSEVVDDETIDDAYLLWNKINNQYASKTAINRGRVVMDWEAISYRGNLDEFIIKCRKAMIDMASVNIKIPPDVLLYWILGKLCDDRNMYHLADSLAMSPDATENPNTTLNRLQSFARHQESKHHSLAVGKDSAALVTTTNTSSQFPSKMVYFCANGTHNPLNTTHKPSRFYFEFPHLRPKRKNDKDKDNY</sequence>